<dbReference type="EMBL" id="WVTB01000096">
    <property type="protein sequence ID" value="KAF3798384.1"/>
    <property type="molecule type" value="Genomic_DNA"/>
</dbReference>
<reference evidence="3" key="1">
    <citation type="journal article" date="2020" name="Phytopathology">
        <title>Genome sequence and comparative analysis of Colletotrichum gloeosporioides isolated from Liriodendron leaves.</title>
        <authorList>
            <person name="Fu F.F."/>
            <person name="Hao Z."/>
            <person name="Wang P."/>
            <person name="Lu Y."/>
            <person name="Xue L.J."/>
            <person name="Wei G."/>
            <person name="Tian Y."/>
            <person name="Baishi H."/>
            <person name="Xu H."/>
            <person name="Shi J."/>
            <person name="Cheng T."/>
            <person name="Wang G."/>
            <person name="Yi Y."/>
            <person name="Chen J."/>
        </authorList>
    </citation>
    <scope>NUCLEOTIDE SEQUENCE</scope>
    <source>
        <strain evidence="3">Lc1</strain>
    </source>
</reference>
<feature type="domain" description="NADP-dependent oxidoreductase" evidence="2">
    <location>
        <begin position="9"/>
        <end position="300"/>
    </location>
</feature>
<accession>A0A8H4C6N1</accession>
<keyword evidence="4" id="KW-1185">Reference proteome</keyword>
<comment type="caution">
    <text evidence="3">The sequence shown here is derived from an EMBL/GenBank/DDBJ whole genome shotgun (WGS) entry which is preliminary data.</text>
</comment>
<evidence type="ECO:0000256" key="1">
    <source>
        <dbReference type="ARBA" id="ARBA00023002"/>
    </source>
</evidence>
<dbReference type="InterPro" id="IPR036812">
    <property type="entry name" value="NAD(P)_OxRdtase_dom_sf"/>
</dbReference>
<gene>
    <name evidence="3" type="ORF">GCG54_00015707</name>
</gene>
<dbReference type="RefSeq" id="XP_045257544.1">
    <property type="nucleotide sequence ID" value="XM_045415481.1"/>
</dbReference>
<dbReference type="Pfam" id="PF00248">
    <property type="entry name" value="Aldo_ket_red"/>
    <property type="match status" value="2"/>
</dbReference>
<dbReference type="CDD" id="cd19075">
    <property type="entry name" value="AKR_AKR7A1-5"/>
    <property type="match status" value="2"/>
</dbReference>
<evidence type="ECO:0000259" key="2">
    <source>
        <dbReference type="Pfam" id="PF00248"/>
    </source>
</evidence>
<organism evidence="3 4">
    <name type="scientific">Colletotrichum gloeosporioides</name>
    <name type="common">Anthracnose fungus</name>
    <name type="synonym">Glomerella cingulata</name>
    <dbReference type="NCBI Taxonomy" id="474922"/>
    <lineage>
        <taxon>Eukaryota</taxon>
        <taxon>Fungi</taxon>
        <taxon>Dikarya</taxon>
        <taxon>Ascomycota</taxon>
        <taxon>Pezizomycotina</taxon>
        <taxon>Sordariomycetes</taxon>
        <taxon>Hypocreomycetidae</taxon>
        <taxon>Glomerellales</taxon>
        <taxon>Glomerellaceae</taxon>
        <taxon>Colletotrichum</taxon>
        <taxon>Colletotrichum gloeosporioides species complex</taxon>
    </lineage>
</organism>
<dbReference type="InterPro" id="IPR050523">
    <property type="entry name" value="AKR_Detox_Biosynth"/>
</dbReference>
<dbReference type="PANTHER" id="PTHR43364:SF4">
    <property type="entry name" value="NAD(P)-LINKED OXIDOREDUCTASE SUPERFAMILY PROTEIN"/>
    <property type="match status" value="1"/>
</dbReference>
<sequence>MTSQDRIDIIVGTSNFGYPDNFWGSSESHIIQAFQLMKKYGSNKLDTAKAYIGSEAKLGAMKAGTIFDLDLDTKWLGGYDRADGANTRPYMLSSARQSIETLAVPQVDVFYLHAPILNTPLEETLAGINDAHKAGLFRRLGLSNYPPSEVQRLYDVAKDNGFVLPTVYQGNYSAVARKPEEDLFPVLRKLGISFVAYSPIAGGFLTKTREQIESGGTRFSPDQMFGIYHKLYVKDSYLSALEEWGKIAEEEQISKAELAYRWVVYHSILRKEYGDGIVFGSSSLSQMEETLLACNRGPLTIPVVFGAMTIGSPTIGGLKVTTVEDVNNMLDLFQSRGHNEIDTARLYGGGTTETYLADAKWEERGVVMGTKLYPNSKTSGATGPLSYTLRAGDVRRGLLDSLKSLNTTKIDLWYLHGPDRETPLEETLSEVNKLHKEGHFNRFGISNFMSWEVAKIWELCDRNSWIKPTVYQGAYNALHRGVELELLPCLRHYNIALYEFQPLAAGFLTSRQRRNDFQEGSRFDSKHALSAMYRSRYGSDIAFDALEIIQSAATKQGLSVAECAFRWLSHHSVLDKEKGDKIIIGASNLNQLEENLDNLEKGPLPEDVVKAMEEAWIAYKAVVPKYFH</sequence>
<evidence type="ECO:0000313" key="4">
    <source>
        <dbReference type="Proteomes" id="UP000613401"/>
    </source>
</evidence>
<keyword evidence="1" id="KW-0560">Oxidoreductase</keyword>
<dbReference type="PANTHER" id="PTHR43364">
    <property type="entry name" value="NADH-SPECIFIC METHYLGLYOXAL REDUCTASE-RELATED"/>
    <property type="match status" value="1"/>
</dbReference>
<dbReference type="Gene3D" id="3.20.20.100">
    <property type="entry name" value="NADP-dependent oxidoreductase domain"/>
    <property type="match status" value="2"/>
</dbReference>
<dbReference type="GeneID" id="69022808"/>
<dbReference type="InterPro" id="IPR023210">
    <property type="entry name" value="NADP_OxRdtase_dom"/>
</dbReference>
<dbReference type="InterPro" id="IPR018170">
    <property type="entry name" value="Aldo/ket_reductase_CS"/>
</dbReference>
<evidence type="ECO:0000313" key="3">
    <source>
        <dbReference type="EMBL" id="KAF3798384.1"/>
    </source>
</evidence>
<dbReference type="SUPFAM" id="SSF51430">
    <property type="entry name" value="NAD(P)-linked oxidoreductase"/>
    <property type="match status" value="2"/>
</dbReference>
<proteinExistence type="predicted"/>
<feature type="domain" description="NADP-dependent oxidoreductase" evidence="2">
    <location>
        <begin position="303"/>
        <end position="616"/>
    </location>
</feature>
<reference evidence="3" key="2">
    <citation type="submission" date="2020-03" db="EMBL/GenBank/DDBJ databases">
        <authorList>
            <person name="Fu F.-F."/>
            <person name="Chen J."/>
        </authorList>
    </citation>
    <scope>NUCLEOTIDE SEQUENCE</scope>
    <source>
        <strain evidence="3">Lc1</strain>
    </source>
</reference>
<protein>
    <submittedName>
        <fullName evidence="3">Aflatoxin B1 aldehyde reductase member 3</fullName>
    </submittedName>
</protein>
<name>A0A8H4C6N1_COLGL</name>
<dbReference type="AlphaFoldDB" id="A0A8H4C6N1"/>
<dbReference type="Proteomes" id="UP000613401">
    <property type="component" value="Unassembled WGS sequence"/>
</dbReference>
<dbReference type="PROSITE" id="PS00062">
    <property type="entry name" value="ALDOKETO_REDUCTASE_2"/>
    <property type="match status" value="1"/>
</dbReference>
<dbReference type="GO" id="GO:0016491">
    <property type="term" value="F:oxidoreductase activity"/>
    <property type="evidence" value="ECO:0007669"/>
    <property type="project" value="UniProtKB-KW"/>
</dbReference>